<dbReference type="PANTHER" id="PTHR24221:SF654">
    <property type="entry name" value="ATP-BINDING CASSETTE SUB-FAMILY B MEMBER 6"/>
    <property type="match status" value="1"/>
</dbReference>
<feature type="transmembrane region" description="Helical" evidence="7">
    <location>
        <begin position="241"/>
        <end position="260"/>
    </location>
</feature>
<evidence type="ECO:0000256" key="1">
    <source>
        <dbReference type="ARBA" id="ARBA00004651"/>
    </source>
</evidence>
<evidence type="ECO:0000259" key="9">
    <source>
        <dbReference type="PROSITE" id="PS50929"/>
    </source>
</evidence>
<evidence type="ECO:0000256" key="5">
    <source>
        <dbReference type="ARBA" id="ARBA00022989"/>
    </source>
</evidence>
<dbReference type="EMBL" id="JALIEB010000004">
    <property type="protein sequence ID" value="MCV3271299.1"/>
    <property type="molecule type" value="Genomic_DNA"/>
</dbReference>
<name>A0ABT3BD15_9RHOB</name>
<dbReference type="SUPFAM" id="SSF90123">
    <property type="entry name" value="ABC transporter transmembrane region"/>
    <property type="match status" value="1"/>
</dbReference>
<evidence type="ECO:0000256" key="3">
    <source>
        <dbReference type="ARBA" id="ARBA00022741"/>
    </source>
</evidence>
<sequence length="548" mass="58303">MSALPRILGGGRGRSVALLVVLALGQAAATGLAAFATRDVFAAFRAPAAALPWLALCALAATGLIIGALRFYERLTAEKVGQHFAAALRMKLFKHMARVSARDLAARRNGALALRFVGDLTAVRAWVSLGLARLISALIVLPIATGVLFYMNPEIGLAVAVPVAAGLVLSALLGPRLGPAHRRLRSRRARLAADMSERIPHAPELRLLGRMQIETRRLQTRTEKLVDAALIRARGAALLRAIPDVISGIAATCVFGVALWRDLPAAEAAGALAAVGLMLQPMRALAGVWDRHRAWRIAREKCLNLLMVPKLEIERDEDVTLPPALPNLIFADVSAGALTDMTATALPGQRIGIIGGNGAGKSTLLSLAAGLEHPEAGQVLMGDLSPAALSPRERRETIALIGARSPVLKGSLRRALTMGVQGRPSDAQILELADDFGLSKVVRRLGGLDGTVAEAGRNLSAGELRRVLLTRAALSKPRLLLMDEPDDALDQDGPALVQKLIEDCDATTLLITHNMRIARMMDVLWRVEDGRIVETGAPDDLLVDTDLT</sequence>
<dbReference type="SMART" id="SM00382">
    <property type="entry name" value="AAA"/>
    <property type="match status" value="1"/>
</dbReference>
<dbReference type="Gene3D" id="1.20.1560.10">
    <property type="entry name" value="ABC transporter type 1, transmembrane domain"/>
    <property type="match status" value="1"/>
</dbReference>
<gene>
    <name evidence="10" type="ORF">MUB52_07665</name>
</gene>
<dbReference type="InterPro" id="IPR003439">
    <property type="entry name" value="ABC_transporter-like_ATP-bd"/>
</dbReference>
<dbReference type="GO" id="GO:0005524">
    <property type="term" value="F:ATP binding"/>
    <property type="evidence" value="ECO:0007669"/>
    <property type="project" value="UniProtKB-KW"/>
</dbReference>
<dbReference type="InterPro" id="IPR003593">
    <property type="entry name" value="AAA+_ATPase"/>
</dbReference>
<feature type="transmembrane region" description="Helical" evidence="7">
    <location>
        <begin position="49"/>
        <end position="72"/>
    </location>
</feature>
<evidence type="ECO:0000313" key="10">
    <source>
        <dbReference type="EMBL" id="MCV3271299.1"/>
    </source>
</evidence>
<dbReference type="Pfam" id="PF00005">
    <property type="entry name" value="ABC_tran"/>
    <property type="match status" value="1"/>
</dbReference>
<organism evidence="10 11">
    <name type="scientific">Roseobacter sinensis</name>
    <dbReference type="NCBI Taxonomy" id="2931391"/>
    <lineage>
        <taxon>Bacteria</taxon>
        <taxon>Pseudomonadati</taxon>
        <taxon>Pseudomonadota</taxon>
        <taxon>Alphaproteobacteria</taxon>
        <taxon>Rhodobacterales</taxon>
        <taxon>Roseobacteraceae</taxon>
        <taxon>Roseobacter</taxon>
    </lineage>
</organism>
<feature type="domain" description="ABC transporter" evidence="8">
    <location>
        <begin position="323"/>
        <end position="547"/>
    </location>
</feature>
<dbReference type="InterPro" id="IPR039421">
    <property type="entry name" value="Type_1_exporter"/>
</dbReference>
<feature type="transmembrane region" description="Helical" evidence="7">
    <location>
        <begin position="157"/>
        <end position="178"/>
    </location>
</feature>
<evidence type="ECO:0000256" key="7">
    <source>
        <dbReference type="SAM" id="Phobius"/>
    </source>
</evidence>
<proteinExistence type="predicted"/>
<keyword evidence="11" id="KW-1185">Reference proteome</keyword>
<evidence type="ECO:0000256" key="6">
    <source>
        <dbReference type="ARBA" id="ARBA00023136"/>
    </source>
</evidence>
<keyword evidence="6 7" id="KW-0472">Membrane</keyword>
<dbReference type="Gene3D" id="3.40.50.300">
    <property type="entry name" value="P-loop containing nucleotide triphosphate hydrolases"/>
    <property type="match status" value="1"/>
</dbReference>
<keyword evidence="5 7" id="KW-1133">Transmembrane helix</keyword>
<feature type="transmembrane region" description="Helical" evidence="7">
    <location>
        <begin position="131"/>
        <end position="151"/>
    </location>
</feature>
<evidence type="ECO:0000259" key="8">
    <source>
        <dbReference type="PROSITE" id="PS50893"/>
    </source>
</evidence>
<dbReference type="PANTHER" id="PTHR24221">
    <property type="entry name" value="ATP-BINDING CASSETTE SUB-FAMILY B"/>
    <property type="match status" value="1"/>
</dbReference>
<dbReference type="Pfam" id="PF00664">
    <property type="entry name" value="ABC_membrane"/>
    <property type="match status" value="1"/>
</dbReference>
<dbReference type="PROSITE" id="PS50893">
    <property type="entry name" value="ABC_TRANSPORTER_2"/>
    <property type="match status" value="1"/>
</dbReference>
<keyword evidence="4 10" id="KW-0067">ATP-binding</keyword>
<accession>A0ABT3BD15</accession>
<keyword evidence="2 7" id="KW-0812">Transmembrane</keyword>
<dbReference type="InterPro" id="IPR036640">
    <property type="entry name" value="ABC1_TM_sf"/>
</dbReference>
<reference evidence="10 11" key="1">
    <citation type="submission" date="2022-04" db="EMBL/GenBank/DDBJ databases">
        <title>Roseobacter sp. WL0113 is a bacterium isolated from neritic sediment.</title>
        <authorList>
            <person name="Wang L."/>
            <person name="He W."/>
            <person name="Zhang D.-F."/>
        </authorList>
    </citation>
    <scope>NUCLEOTIDE SEQUENCE [LARGE SCALE GENOMIC DNA]</scope>
    <source>
        <strain evidence="10 11">WL0113</strain>
    </source>
</reference>
<feature type="domain" description="ABC transmembrane type-1" evidence="9">
    <location>
        <begin position="17"/>
        <end position="294"/>
    </location>
</feature>
<dbReference type="PROSITE" id="PS50929">
    <property type="entry name" value="ABC_TM1F"/>
    <property type="match status" value="1"/>
</dbReference>
<dbReference type="SUPFAM" id="SSF52540">
    <property type="entry name" value="P-loop containing nucleoside triphosphate hydrolases"/>
    <property type="match status" value="1"/>
</dbReference>
<dbReference type="InterPro" id="IPR011527">
    <property type="entry name" value="ABC1_TM_dom"/>
</dbReference>
<protein>
    <submittedName>
        <fullName evidence="10">ABC transporter ATP-binding protein/permease</fullName>
    </submittedName>
</protein>
<dbReference type="InterPro" id="IPR027417">
    <property type="entry name" value="P-loop_NTPase"/>
</dbReference>
<evidence type="ECO:0000313" key="11">
    <source>
        <dbReference type="Proteomes" id="UP001208690"/>
    </source>
</evidence>
<evidence type="ECO:0000256" key="4">
    <source>
        <dbReference type="ARBA" id="ARBA00022840"/>
    </source>
</evidence>
<dbReference type="RefSeq" id="WP_263843626.1">
    <property type="nucleotide sequence ID" value="NZ_JALIEB010000004.1"/>
</dbReference>
<comment type="caution">
    <text evidence="10">The sequence shown here is derived from an EMBL/GenBank/DDBJ whole genome shotgun (WGS) entry which is preliminary data.</text>
</comment>
<keyword evidence="3" id="KW-0547">Nucleotide-binding</keyword>
<dbReference type="Proteomes" id="UP001208690">
    <property type="component" value="Unassembled WGS sequence"/>
</dbReference>
<evidence type="ECO:0000256" key="2">
    <source>
        <dbReference type="ARBA" id="ARBA00022692"/>
    </source>
</evidence>
<comment type="subcellular location">
    <subcellularLocation>
        <location evidence="1">Cell membrane</location>
        <topology evidence="1">Multi-pass membrane protein</topology>
    </subcellularLocation>
</comment>